<evidence type="ECO:0000259" key="7">
    <source>
        <dbReference type="Pfam" id="PF14322"/>
    </source>
</evidence>
<dbReference type="OrthoDB" id="5694214at2"/>
<dbReference type="InterPro" id="IPR011990">
    <property type="entry name" value="TPR-like_helical_dom_sf"/>
</dbReference>
<dbReference type="Gene3D" id="1.25.40.390">
    <property type="match status" value="1"/>
</dbReference>
<keyword evidence="5" id="KW-0998">Cell outer membrane</keyword>
<keyword evidence="4" id="KW-0472">Membrane</keyword>
<dbReference type="Proteomes" id="UP000274271">
    <property type="component" value="Unassembled WGS sequence"/>
</dbReference>
<evidence type="ECO:0000256" key="2">
    <source>
        <dbReference type="ARBA" id="ARBA00006275"/>
    </source>
</evidence>
<keyword evidence="9" id="KW-1185">Reference proteome</keyword>
<dbReference type="AlphaFoldDB" id="A0A3P1CGK4"/>
<comment type="caution">
    <text evidence="8">The sequence shown here is derived from an EMBL/GenBank/DDBJ whole genome shotgun (WGS) entry which is preliminary data.</text>
</comment>
<sequence length="506" mass="56856">MKNKLSRIGLGLSVFLMTLTSCQNDFLDKNPLDSISSATFWANEDDVNMALAGVYARLRGGFFGYRRPWLDCYSDNAYDRFNYYNFQNLTQGIVNNTNVNSAFYDVPYQGIASSNFFLDNVDKAPIPDARKNVVKAEARFLRALFYYDLVMSFGGVVIYKSLPATVDASKVKQSTKAEVLAFIQEDLDFAIANLPEAKYDGHAVKGTAMGLKTRVLLVQEKWADAAALAKQIMDAGTFSLAPSYKGLFLTATQNGNPEIMFSTKFLAPNNYHGDFAGSDVELGWWGAINVYANLAEEYEMKSGKMITEAGSGYDPANPGANRDPRLAATVRVPGEKYINPDGTEFLYSDVPQTPYMMKKYIDFSRLPFGYTKANLTDQNIVHLRYADILLMYAEAKNEATGPDASVYAALNQIRARPDVAMPPVNQTVYNTQAKLRDFIRHERRVELALEGYRYFDLKRWKTIEARLATVKNPAGLPLKFGEKNYVLPFPQTELDRNRQLVQNEGY</sequence>
<evidence type="ECO:0000256" key="1">
    <source>
        <dbReference type="ARBA" id="ARBA00004442"/>
    </source>
</evidence>
<feature type="domain" description="SusD-like N-terminal" evidence="7">
    <location>
        <begin position="25"/>
        <end position="215"/>
    </location>
</feature>
<reference evidence="8 9" key="1">
    <citation type="submission" date="2018-11" db="EMBL/GenBank/DDBJ databases">
        <authorList>
            <person name="Zhou Z."/>
            <person name="Wang G."/>
        </authorList>
    </citation>
    <scope>NUCLEOTIDE SEQUENCE [LARGE SCALE GENOMIC DNA]</scope>
    <source>
        <strain evidence="8 9">KCTC42998</strain>
    </source>
</reference>
<evidence type="ECO:0000256" key="3">
    <source>
        <dbReference type="ARBA" id="ARBA00022729"/>
    </source>
</evidence>
<evidence type="ECO:0000313" key="9">
    <source>
        <dbReference type="Proteomes" id="UP000274271"/>
    </source>
</evidence>
<gene>
    <name evidence="8" type="ORF">EHT87_19545</name>
</gene>
<dbReference type="PROSITE" id="PS51257">
    <property type="entry name" value="PROKAR_LIPOPROTEIN"/>
    <property type="match status" value="1"/>
</dbReference>
<dbReference type="CDD" id="cd08977">
    <property type="entry name" value="SusD"/>
    <property type="match status" value="1"/>
</dbReference>
<name>A0A3P1CGK4_9BACT</name>
<keyword evidence="3" id="KW-0732">Signal</keyword>
<evidence type="ECO:0000256" key="5">
    <source>
        <dbReference type="ARBA" id="ARBA00023237"/>
    </source>
</evidence>
<dbReference type="Pfam" id="PF07980">
    <property type="entry name" value="SusD_RagB"/>
    <property type="match status" value="1"/>
</dbReference>
<comment type="similarity">
    <text evidence="2">Belongs to the SusD family.</text>
</comment>
<dbReference type="RefSeq" id="WP_124908348.1">
    <property type="nucleotide sequence ID" value="NZ_RQJP01000004.1"/>
</dbReference>
<dbReference type="InterPro" id="IPR012944">
    <property type="entry name" value="SusD_RagB_dom"/>
</dbReference>
<evidence type="ECO:0000313" key="8">
    <source>
        <dbReference type="EMBL" id="RRB12395.1"/>
    </source>
</evidence>
<evidence type="ECO:0000259" key="6">
    <source>
        <dbReference type="Pfam" id="PF07980"/>
    </source>
</evidence>
<dbReference type="GO" id="GO:0009279">
    <property type="term" value="C:cell outer membrane"/>
    <property type="evidence" value="ECO:0007669"/>
    <property type="project" value="UniProtKB-SubCell"/>
</dbReference>
<dbReference type="SUPFAM" id="SSF48452">
    <property type="entry name" value="TPR-like"/>
    <property type="match status" value="1"/>
</dbReference>
<dbReference type="InterPro" id="IPR033985">
    <property type="entry name" value="SusD-like_N"/>
</dbReference>
<accession>A0A3P1CGK4</accession>
<evidence type="ECO:0000256" key="4">
    <source>
        <dbReference type="ARBA" id="ARBA00023136"/>
    </source>
</evidence>
<protein>
    <submittedName>
        <fullName evidence="8">RagB/SusD family nutrient uptake outer membrane protein</fullName>
    </submittedName>
</protein>
<dbReference type="EMBL" id="RQJP01000004">
    <property type="protein sequence ID" value="RRB12395.1"/>
    <property type="molecule type" value="Genomic_DNA"/>
</dbReference>
<dbReference type="Pfam" id="PF14322">
    <property type="entry name" value="SusD-like_3"/>
    <property type="match status" value="1"/>
</dbReference>
<organism evidence="8 9">
    <name type="scientific">Larkinella knui</name>
    <dbReference type="NCBI Taxonomy" id="2025310"/>
    <lineage>
        <taxon>Bacteria</taxon>
        <taxon>Pseudomonadati</taxon>
        <taxon>Bacteroidota</taxon>
        <taxon>Cytophagia</taxon>
        <taxon>Cytophagales</taxon>
        <taxon>Spirosomataceae</taxon>
        <taxon>Larkinella</taxon>
    </lineage>
</organism>
<comment type="subcellular location">
    <subcellularLocation>
        <location evidence="1">Cell outer membrane</location>
    </subcellularLocation>
</comment>
<feature type="domain" description="RagB/SusD" evidence="6">
    <location>
        <begin position="274"/>
        <end position="506"/>
    </location>
</feature>
<proteinExistence type="inferred from homology"/>